<feature type="region of interest" description="Disordered" evidence="1">
    <location>
        <begin position="1"/>
        <end position="26"/>
    </location>
</feature>
<dbReference type="SUPFAM" id="SSF52540">
    <property type="entry name" value="P-loop containing nucleoside triphosphate hydrolases"/>
    <property type="match status" value="1"/>
</dbReference>
<dbReference type="InterPro" id="IPR025723">
    <property type="entry name" value="ArsA/GET3_ATPase-like"/>
</dbReference>
<feature type="region of interest" description="Disordered" evidence="1">
    <location>
        <begin position="331"/>
        <end position="367"/>
    </location>
</feature>
<protein>
    <submittedName>
        <fullName evidence="3">ArsA-related P-loop ATPase</fullName>
    </submittedName>
</protein>
<dbReference type="InterPro" id="IPR027417">
    <property type="entry name" value="P-loop_NTPase"/>
</dbReference>
<keyword evidence="4" id="KW-1185">Reference proteome</keyword>
<dbReference type="EMBL" id="JBHSDK010000010">
    <property type="protein sequence ID" value="MFC4334892.1"/>
    <property type="molecule type" value="Genomic_DNA"/>
</dbReference>
<evidence type="ECO:0000313" key="3">
    <source>
        <dbReference type="EMBL" id="MFC4334892.1"/>
    </source>
</evidence>
<dbReference type="InterPro" id="IPR016300">
    <property type="entry name" value="ATPase_ArsA/GET3"/>
</dbReference>
<accession>A0ABV8TWN2</accession>
<dbReference type="RefSeq" id="WP_380619033.1">
    <property type="nucleotide sequence ID" value="NZ_JBHSDK010000010.1"/>
</dbReference>
<dbReference type="Proteomes" id="UP001595823">
    <property type="component" value="Unassembled WGS sequence"/>
</dbReference>
<evidence type="ECO:0000259" key="2">
    <source>
        <dbReference type="Pfam" id="PF02374"/>
    </source>
</evidence>
<name>A0ABV8TWN2_9ACTN</name>
<sequence length="367" mass="39007">MSPSYASRTPRRTGSDTRPPAPPTPRLHFVTGKGGSGKTTLASALALALADEGHKVLLVELEGRQDLAGVFGIAPLPYGERLVTSGLGGGEVYGLAIDTEEAFLEYLEMFYRMGSAGKVLHKVGAVDFATTVAPGLKDILLTGKLKEITSRSAGGRWIYDAVVVDSPPTGRIARFLNVTVESGRLATTGPIGRHSRSVATLLHSPQTTVHIAALPTAMALQECLETVAELRAVDLPVGRVLLNQVVPDVYRPVERTGLEDALRRVGVEPDGGLTEALLAQYERRRGQVEAQRRYVGRLREEDVSYVAVPELTGGVDAGSLYSLAETIRSGLDGAAEPFGERTSPETRAEEERDPPPTDGTDSTGGSA</sequence>
<proteinExistence type="predicted"/>
<dbReference type="PANTHER" id="PTHR10803:SF31">
    <property type="entry name" value="ATPASE RV3679-RELATED"/>
    <property type="match status" value="1"/>
</dbReference>
<gene>
    <name evidence="3" type="ORF">ACFPET_06740</name>
</gene>
<organism evidence="3 4">
    <name type="scientific">Salininema proteolyticum</name>
    <dbReference type="NCBI Taxonomy" id="1607685"/>
    <lineage>
        <taxon>Bacteria</taxon>
        <taxon>Bacillati</taxon>
        <taxon>Actinomycetota</taxon>
        <taxon>Actinomycetes</taxon>
        <taxon>Glycomycetales</taxon>
        <taxon>Glycomycetaceae</taxon>
        <taxon>Salininema</taxon>
    </lineage>
</organism>
<dbReference type="Gene3D" id="3.40.50.300">
    <property type="entry name" value="P-loop containing nucleotide triphosphate hydrolases"/>
    <property type="match status" value="1"/>
</dbReference>
<evidence type="ECO:0000256" key="1">
    <source>
        <dbReference type="SAM" id="MobiDB-lite"/>
    </source>
</evidence>
<dbReference type="PANTHER" id="PTHR10803">
    <property type="entry name" value="ARSENICAL PUMP-DRIVING ATPASE ARSENITE-TRANSLOCATING ATPASE"/>
    <property type="match status" value="1"/>
</dbReference>
<feature type="domain" description="ArsA/GET3 Anion-transporting ATPase-like" evidence="2">
    <location>
        <begin position="27"/>
        <end position="179"/>
    </location>
</feature>
<comment type="caution">
    <text evidence="3">The sequence shown here is derived from an EMBL/GenBank/DDBJ whole genome shotgun (WGS) entry which is preliminary data.</text>
</comment>
<feature type="compositionally biased region" description="Basic and acidic residues" evidence="1">
    <location>
        <begin position="338"/>
        <end position="355"/>
    </location>
</feature>
<evidence type="ECO:0000313" key="4">
    <source>
        <dbReference type="Proteomes" id="UP001595823"/>
    </source>
</evidence>
<dbReference type="Pfam" id="PF02374">
    <property type="entry name" value="ArsA_ATPase"/>
    <property type="match status" value="1"/>
</dbReference>
<reference evidence="4" key="1">
    <citation type="journal article" date="2019" name="Int. J. Syst. Evol. Microbiol.">
        <title>The Global Catalogue of Microorganisms (GCM) 10K type strain sequencing project: providing services to taxonomists for standard genome sequencing and annotation.</title>
        <authorList>
            <consortium name="The Broad Institute Genomics Platform"/>
            <consortium name="The Broad Institute Genome Sequencing Center for Infectious Disease"/>
            <person name="Wu L."/>
            <person name="Ma J."/>
        </authorList>
    </citation>
    <scope>NUCLEOTIDE SEQUENCE [LARGE SCALE GENOMIC DNA]</scope>
    <source>
        <strain evidence="4">IBRC-M 10908</strain>
    </source>
</reference>